<protein>
    <recommendedName>
        <fullName evidence="6">Ribosomal protein L11 methyltransferase</fullName>
        <shortName evidence="6">L11 Mtase</shortName>
        <ecNumber evidence="6">2.1.1.-</ecNumber>
    </recommendedName>
</protein>
<evidence type="ECO:0000256" key="5">
    <source>
        <dbReference type="ARBA" id="ARBA00022691"/>
    </source>
</evidence>
<dbReference type="SUPFAM" id="SSF53335">
    <property type="entry name" value="S-adenosyl-L-methionine-dependent methyltransferases"/>
    <property type="match status" value="1"/>
</dbReference>
<evidence type="ECO:0000256" key="1">
    <source>
        <dbReference type="ARBA" id="ARBA00009741"/>
    </source>
</evidence>
<keyword evidence="5 6" id="KW-0949">S-adenosyl-L-methionine</keyword>
<comment type="function">
    <text evidence="6">Methylates ribosomal protein L11.</text>
</comment>
<dbReference type="PIRSF" id="PIRSF000401">
    <property type="entry name" value="RPL11_MTase"/>
    <property type="match status" value="1"/>
</dbReference>
<dbReference type="Gene3D" id="3.40.50.150">
    <property type="entry name" value="Vaccinia Virus protein VP39"/>
    <property type="match status" value="1"/>
</dbReference>
<dbReference type="GO" id="GO:0005737">
    <property type="term" value="C:cytoplasm"/>
    <property type="evidence" value="ECO:0007669"/>
    <property type="project" value="UniProtKB-SubCell"/>
</dbReference>
<dbReference type="AlphaFoldDB" id="A0A1X6WMG9"/>
<dbReference type="InterPro" id="IPR050078">
    <property type="entry name" value="Ribosomal_L11_MeTrfase_PrmA"/>
</dbReference>
<reference evidence="8" key="1">
    <citation type="submission" date="2017-02" db="EMBL/GenBank/DDBJ databases">
        <authorList>
            <person name="Dridi B."/>
        </authorList>
    </citation>
    <scope>NUCLEOTIDE SEQUENCE [LARGE SCALE GENOMIC DNA]</scope>
    <source>
        <strain evidence="8">bH819</strain>
    </source>
</reference>
<dbReference type="NCBIfam" id="TIGR00406">
    <property type="entry name" value="prmA"/>
    <property type="match status" value="1"/>
</dbReference>
<accession>A0A1X6WMG9</accession>
<dbReference type="PANTHER" id="PTHR43648:SF1">
    <property type="entry name" value="ELECTRON TRANSFER FLAVOPROTEIN BETA SUBUNIT LYSINE METHYLTRANSFERASE"/>
    <property type="match status" value="1"/>
</dbReference>
<keyword evidence="2 6" id="KW-0963">Cytoplasm</keyword>
<keyword evidence="8" id="KW-1185">Reference proteome</keyword>
<feature type="binding site" evidence="6">
    <location>
        <position position="183"/>
    </location>
    <ligand>
        <name>S-adenosyl-L-methionine</name>
        <dbReference type="ChEBI" id="CHEBI:59789"/>
    </ligand>
</feature>
<keyword evidence="4 6" id="KW-0808">Transferase</keyword>
<gene>
    <name evidence="6" type="primary">prmA</name>
    <name evidence="7" type="ORF">FM121_05495</name>
</gene>
<evidence type="ECO:0000313" key="8">
    <source>
        <dbReference type="Proteomes" id="UP000195918"/>
    </source>
</evidence>
<feature type="binding site" evidence="6">
    <location>
        <position position="205"/>
    </location>
    <ligand>
        <name>S-adenosyl-L-methionine</name>
        <dbReference type="ChEBI" id="CHEBI:59789"/>
    </ligand>
</feature>
<name>A0A1X6WMG9_9ENTE</name>
<keyword evidence="3 6" id="KW-0489">Methyltransferase</keyword>
<dbReference type="Pfam" id="PF06325">
    <property type="entry name" value="PrmA"/>
    <property type="match status" value="1"/>
</dbReference>
<organism evidence="7 8">
    <name type="scientific">Vagococcus fluvialis bH819</name>
    <dbReference type="NCBI Taxonomy" id="1255619"/>
    <lineage>
        <taxon>Bacteria</taxon>
        <taxon>Bacillati</taxon>
        <taxon>Bacillota</taxon>
        <taxon>Bacilli</taxon>
        <taxon>Lactobacillales</taxon>
        <taxon>Enterococcaceae</taxon>
        <taxon>Vagococcus</taxon>
    </lineage>
</organism>
<dbReference type="InterPro" id="IPR029063">
    <property type="entry name" value="SAM-dependent_MTases_sf"/>
</dbReference>
<evidence type="ECO:0000256" key="3">
    <source>
        <dbReference type="ARBA" id="ARBA00022603"/>
    </source>
</evidence>
<proteinExistence type="inferred from homology"/>
<dbReference type="GO" id="GO:0005840">
    <property type="term" value="C:ribosome"/>
    <property type="evidence" value="ECO:0007669"/>
    <property type="project" value="UniProtKB-KW"/>
</dbReference>
<dbReference type="EC" id="2.1.1.-" evidence="6"/>
<dbReference type="CDD" id="cd02440">
    <property type="entry name" value="AdoMet_MTases"/>
    <property type="match status" value="1"/>
</dbReference>
<dbReference type="InterPro" id="IPR004498">
    <property type="entry name" value="Ribosomal_PrmA_MeTrfase"/>
</dbReference>
<feature type="binding site" evidence="6">
    <location>
        <position position="248"/>
    </location>
    <ligand>
        <name>S-adenosyl-L-methionine</name>
        <dbReference type="ChEBI" id="CHEBI:59789"/>
    </ligand>
</feature>
<evidence type="ECO:0000256" key="6">
    <source>
        <dbReference type="HAMAP-Rule" id="MF_00735"/>
    </source>
</evidence>
<comment type="catalytic activity">
    <reaction evidence="6">
        <text>L-lysyl-[protein] + 3 S-adenosyl-L-methionine = N(6),N(6),N(6)-trimethyl-L-lysyl-[protein] + 3 S-adenosyl-L-homocysteine + 3 H(+)</text>
        <dbReference type="Rhea" id="RHEA:54192"/>
        <dbReference type="Rhea" id="RHEA-COMP:9752"/>
        <dbReference type="Rhea" id="RHEA-COMP:13826"/>
        <dbReference type="ChEBI" id="CHEBI:15378"/>
        <dbReference type="ChEBI" id="CHEBI:29969"/>
        <dbReference type="ChEBI" id="CHEBI:57856"/>
        <dbReference type="ChEBI" id="CHEBI:59789"/>
        <dbReference type="ChEBI" id="CHEBI:61961"/>
    </reaction>
</comment>
<feature type="binding site" evidence="6">
    <location>
        <position position="162"/>
    </location>
    <ligand>
        <name>S-adenosyl-L-methionine</name>
        <dbReference type="ChEBI" id="CHEBI:59789"/>
    </ligand>
</feature>
<evidence type="ECO:0000256" key="4">
    <source>
        <dbReference type="ARBA" id="ARBA00022679"/>
    </source>
</evidence>
<evidence type="ECO:0000256" key="2">
    <source>
        <dbReference type="ARBA" id="ARBA00022490"/>
    </source>
</evidence>
<comment type="similarity">
    <text evidence="1 6">Belongs to the methyltransferase superfamily. PrmA family.</text>
</comment>
<dbReference type="OrthoDB" id="9785995at2"/>
<dbReference type="EMBL" id="FWFD01000008">
    <property type="protein sequence ID" value="SLM85533.1"/>
    <property type="molecule type" value="Genomic_DNA"/>
</dbReference>
<sequence>MKWNQVSVLTTSEAVEAVSNILMESGANGVAIEDAMDVINFESDAFGEILDATTFDHIKEGAKVIAYYPETIFLPEILPTVKSRVEELTTFGLDIGKNDIETSEVAENDWATAWKKYYHPVNISRYLTIVPEWQEYIPHSTDEHVMKLDPGMAFGTGTHPTTRLTLQALEVVLRGGETVLDVGTGSGVLSIASKCLGAGEVFAYDLDEVAVNSAKENMNLNPVAKDVHVSANNLLVGVDQKADVIVANILADIIIALIPDAYRCLNEGGTFIISGIIEDKEDSVLEVLYANGFEVDQRFQQKDWLAFIIKKSIED</sequence>
<dbReference type="GO" id="GO:0032259">
    <property type="term" value="P:methylation"/>
    <property type="evidence" value="ECO:0007669"/>
    <property type="project" value="UniProtKB-KW"/>
</dbReference>
<dbReference type="HAMAP" id="MF_00735">
    <property type="entry name" value="Methyltr_PrmA"/>
    <property type="match status" value="1"/>
</dbReference>
<dbReference type="PANTHER" id="PTHR43648">
    <property type="entry name" value="ELECTRON TRANSFER FLAVOPROTEIN BETA SUBUNIT LYSINE METHYLTRANSFERASE"/>
    <property type="match status" value="1"/>
</dbReference>
<dbReference type="GO" id="GO:0016279">
    <property type="term" value="F:protein-lysine N-methyltransferase activity"/>
    <property type="evidence" value="ECO:0007669"/>
    <property type="project" value="RHEA"/>
</dbReference>
<comment type="subcellular location">
    <subcellularLocation>
        <location evidence="6">Cytoplasm</location>
    </subcellularLocation>
</comment>
<dbReference type="Proteomes" id="UP000195918">
    <property type="component" value="Unassembled WGS sequence"/>
</dbReference>
<evidence type="ECO:0000313" key="7">
    <source>
        <dbReference type="EMBL" id="SLM85533.1"/>
    </source>
</evidence>
<keyword evidence="7" id="KW-0687">Ribonucleoprotein</keyword>
<dbReference type="RefSeq" id="WP_086951166.1">
    <property type="nucleotide sequence ID" value="NZ_FWFD01000008.1"/>
</dbReference>
<keyword evidence="7" id="KW-0689">Ribosomal protein</keyword>